<feature type="chain" id="PRO_5014455560" evidence="2">
    <location>
        <begin position="23"/>
        <end position="272"/>
    </location>
</feature>
<protein>
    <submittedName>
        <fullName evidence="3">HAD family hydrolase</fullName>
    </submittedName>
</protein>
<name>A0A2I7N8N1_9NEIS</name>
<evidence type="ECO:0000313" key="3">
    <source>
        <dbReference type="EMBL" id="AUR52595.1"/>
    </source>
</evidence>
<gene>
    <name evidence="3" type="ORF">CUN60_09900</name>
</gene>
<dbReference type="KEGG" id="nba:CUN60_09900"/>
<dbReference type="OrthoDB" id="395856at2"/>
<dbReference type="EMBL" id="CP024847">
    <property type="protein sequence ID" value="AUR52595.1"/>
    <property type="molecule type" value="Genomic_DNA"/>
</dbReference>
<dbReference type="Gene3D" id="3.40.50.1000">
    <property type="entry name" value="HAD superfamily/HAD-like"/>
    <property type="match status" value="1"/>
</dbReference>
<keyword evidence="4" id="KW-1185">Reference proteome</keyword>
<accession>A0A2I7N8N1</accession>
<evidence type="ECO:0000313" key="4">
    <source>
        <dbReference type="Proteomes" id="UP000236655"/>
    </source>
</evidence>
<dbReference type="InterPro" id="IPR005519">
    <property type="entry name" value="Acid_phosphat_B-like"/>
</dbReference>
<keyword evidence="1 2" id="KW-0732">Signal</keyword>
<dbReference type="SUPFAM" id="SSF56784">
    <property type="entry name" value="HAD-like"/>
    <property type="match status" value="1"/>
</dbReference>
<dbReference type="InterPro" id="IPR023214">
    <property type="entry name" value="HAD_sf"/>
</dbReference>
<sequence length="272" mass="30540">MKKQFSTLFIGISLIYSGGIFAEANSSAPINNNKSTCISGNPKSSQGYDATMWYRDSAEKVALYNQAFALGLEKIKTRVKNDHLKSGKWGIILDIDETVLDNTEYQKRMVMSCGKFSESTMYSFMEEEISLATPGASNLTCKVQKLGGKVTLISNRNGSFDDKILQATIDNLKKADICFDNVILAKNQKDDDKNPRFQAVETGKYDGLISYSKLPPLKVIAYFGDNIQDFPKIKQSEAIKQNPNGEFYKKFGQEYFSLPNPTYGSWQRNQLN</sequence>
<dbReference type="Pfam" id="PF03767">
    <property type="entry name" value="Acid_phosphat_B"/>
    <property type="match status" value="1"/>
</dbReference>
<dbReference type="GO" id="GO:0016787">
    <property type="term" value="F:hydrolase activity"/>
    <property type="evidence" value="ECO:0007669"/>
    <property type="project" value="UniProtKB-KW"/>
</dbReference>
<feature type="signal peptide" evidence="2">
    <location>
        <begin position="1"/>
        <end position="22"/>
    </location>
</feature>
<evidence type="ECO:0000256" key="1">
    <source>
        <dbReference type="ARBA" id="ARBA00022729"/>
    </source>
</evidence>
<dbReference type="RefSeq" id="WP_102951884.1">
    <property type="nucleotide sequence ID" value="NZ_CP024847.1"/>
</dbReference>
<dbReference type="Proteomes" id="UP000236655">
    <property type="component" value="Chromosome"/>
</dbReference>
<keyword evidence="3" id="KW-0378">Hydrolase</keyword>
<organism evidence="3 4">
    <name type="scientific">Aquella oligotrophica</name>
    <dbReference type="NCBI Taxonomy" id="2067065"/>
    <lineage>
        <taxon>Bacteria</taxon>
        <taxon>Pseudomonadati</taxon>
        <taxon>Pseudomonadota</taxon>
        <taxon>Betaproteobacteria</taxon>
        <taxon>Neisseriales</taxon>
        <taxon>Neisseriaceae</taxon>
        <taxon>Aquella</taxon>
    </lineage>
</organism>
<dbReference type="AlphaFoldDB" id="A0A2I7N8N1"/>
<evidence type="ECO:0000256" key="2">
    <source>
        <dbReference type="SAM" id="SignalP"/>
    </source>
</evidence>
<proteinExistence type="predicted"/>
<reference evidence="4" key="1">
    <citation type="submission" date="2017-11" db="EMBL/GenBank/DDBJ databases">
        <authorList>
            <person name="Chan K.G."/>
            <person name="Lee L.S."/>
        </authorList>
    </citation>
    <scope>NUCLEOTIDE SEQUENCE [LARGE SCALE GENOMIC DNA]</scope>
    <source>
        <strain evidence="4">DSM 100970</strain>
    </source>
</reference>
<dbReference type="InterPro" id="IPR036412">
    <property type="entry name" value="HAD-like_sf"/>
</dbReference>